<reference evidence="4 5" key="1">
    <citation type="journal article" date="2018" name="Sci. Rep.">
        <title>Genomic diversity and distribution of Bifidobacterium longum subsp. longum across the human lifespan.</title>
        <authorList>
            <person name="Odamaki T."/>
            <person name="Bottacini F."/>
            <person name="Kato K."/>
            <person name="Mitsuyama E."/>
            <person name="Yoshida K."/>
            <person name="Horigome A."/>
            <person name="Xiao J.Z."/>
            <person name="van Sinderen D."/>
        </authorList>
    </citation>
    <scope>NUCLEOTIDE SEQUENCE [LARGE SCALE GENOMIC DNA]</scope>
    <source>
        <strain evidence="4 5">MCC10015</strain>
    </source>
</reference>
<dbReference type="GO" id="GO:0003677">
    <property type="term" value="F:DNA binding"/>
    <property type="evidence" value="ECO:0007669"/>
    <property type="project" value="InterPro"/>
</dbReference>
<comment type="caution">
    <text evidence="4">The sequence shown here is derived from an EMBL/GenBank/DDBJ whole genome shotgun (WGS) entry which is preliminary data.</text>
</comment>
<evidence type="ECO:0000259" key="3">
    <source>
        <dbReference type="SMART" id="SM00479"/>
    </source>
</evidence>
<dbReference type="AlphaFoldDB" id="A0A4R0T7W8"/>
<keyword evidence="2" id="KW-0812">Transmembrane</keyword>
<dbReference type="GO" id="GO:0045004">
    <property type="term" value="P:DNA replication proofreading"/>
    <property type="evidence" value="ECO:0007669"/>
    <property type="project" value="TreeGrafter"/>
</dbReference>
<dbReference type="GO" id="GO:0003887">
    <property type="term" value="F:DNA-directed DNA polymerase activity"/>
    <property type="evidence" value="ECO:0007669"/>
    <property type="project" value="InterPro"/>
</dbReference>
<dbReference type="InterPro" id="IPR013520">
    <property type="entry name" value="Ribonucl_H"/>
</dbReference>
<dbReference type="FunFam" id="3.30.420.10:FF:000045">
    <property type="entry name" value="3'-5' exonuclease DinG"/>
    <property type="match status" value="1"/>
</dbReference>
<dbReference type="Gene3D" id="3.30.420.10">
    <property type="entry name" value="Ribonuclease H-like superfamily/Ribonuclease H"/>
    <property type="match status" value="1"/>
</dbReference>
<dbReference type="InterPro" id="IPR036397">
    <property type="entry name" value="RNaseH_sf"/>
</dbReference>
<dbReference type="EMBL" id="SHPX01000047">
    <property type="protein sequence ID" value="TCD95582.1"/>
    <property type="molecule type" value="Genomic_DNA"/>
</dbReference>
<dbReference type="GO" id="GO:0008408">
    <property type="term" value="F:3'-5' exonuclease activity"/>
    <property type="evidence" value="ECO:0007669"/>
    <property type="project" value="TreeGrafter"/>
</dbReference>
<organism evidence="4 5">
    <name type="scientific">Bifidobacterium longum subsp. longum</name>
    <dbReference type="NCBI Taxonomy" id="1679"/>
    <lineage>
        <taxon>Bacteria</taxon>
        <taxon>Bacillati</taxon>
        <taxon>Actinomycetota</taxon>
        <taxon>Actinomycetes</taxon>
        <taxon>Bifidobacteriales</taxon>
        <taxon>Bifidobacteriaceae</taxon>
        <taxon>Bifidobacterium</taxon>
    </lineage>
</organism>
<dbReference type="NCBIfam" id="TIGR00573">
    <property type="entry name" value="dnaq"/>
    <property type="match status" value="1"/>
</dbReference>
<keyword evidence="1" id="KW-0540">Nuclease</keyword>
<dbReference type="InterPro" id="IPR012337">
    <property type="entry name" value="RNaseH-like_sf"/>
</dbReference>
<accession>A0A4R0T7W8</accession>
<dbReference type="GO" id="GO:0005829">
    <property type="term" value="C:cytosol"/>
    <property type="evidence" value="ECO:0007669"/>
    <property type="project" value="TreeGrafter"/>
</dbReference>
<feature type="domain" description="Exonuclease" evidence="3">
    <location>
        <begin position="83"/>
        <end position="249"/>
    </location>
</feature>
<keyword evidence="1" id="KW-0378">Hydrolase</keyword>
<dbReference type="SUPFAM" id="SSF53098">
    <property type="entry name" value="Ribonuclease H-like"/>
    <property type="match status" value="1"/>
</dbReference>
<keyword evidence="2" id="KW-0472">Membrane</keyword>
<dbReference type="PANTHER" id="PTHR30231">
    <property type="entry name" value="DNA POLYMERASE III SUBUNIT EPSILON"/>
    <property type="match status" value="1"/>
</dbReference>
<dbReference type="Proteomes" id="UP000293441">
    <property type="component" value="Unassembled WGS sequence"/>
</dbReference>
<dbReference type="Pfam" id="PF00929">
    <property type="entry name" value="RNase_T"/>
    <property type="match status" value="1"/>
</dbReference>
<feature type="transmembrane region" description="Helical" evidence="2">
    <location>
        <begin position="31"/>
        <end position="54"/>
    </location>
</feature>
<evidence type="ECO:0000313" key="5">
    <source>
        <dbReference type="Proteomes" id="UP000293441"/>
    </source>
</evidence>
<evidence type="ECO:0000313" key="4">
    <source>
        <dbReference type="EMBL" id="TCD95582.1"/>
    </source>
</evidence>
<feature type="transmembrane region" description="Helical" evidence="2">
    <location>
        <begin position="7"/>
        <end position="25"/>
    </location>
</feature>
<dbReference type="RefSeq" id="WP_101673697.1">
    <property type="nucleotide sequence ID" value="NZ_QCZM01000020.1"/>
</dbReference>
<keyword evidence="1" id="KW-0269">Exonuclease</keyword>
<dbReference type="CDD" id="cd06127">
    <property type="entry name" value="DEDDh"/>
    <property type="match status" value="1"/>
</dbReference>
<keyword evidence="2" id="KW-1133">Transmembrane helix</keyword>
<evidence type="ECO:0000256" key="2">
    <source>
        <dbReference type="SAM" id="Phobius"/>
    </source>
</evidence>
<dbReference type="SMART" id="SM00479">
    <property type="entry name" value="EXOIII"/>
    <property type="match status" value="1"/>
</dbReference>
<dbReference type="PANTHER" id="PTHR30231:SF41">
    <property type="entry name" value="DNA POLYMERASE III SUBUNIT EPSILON"/>
    <property type="match status" value="1"/>
</dbReference>
<proteinExistence type="predicted"/>
<name>A0A4R0T7W8_BIFLL</name>
<dbReference type="InterPro" id="IPR006054">
    <property type="entry name" value="DnaQ"/>
</dbReference>
<protein>
    <submittedName>
        <fullName evidence="4">DNA polymerase III subunit alpha</fullName>
    </submittedName>
</protein>
<evidence type="ECO:0000256" key="1">
    <source>
        <dbReference type="ARBA" id="ARBA00022839"/>
    </source>
</evidence>
<sequence length="249" mass="27563">MTIRKRTLYWILAAIFAFTAIYAPFSDDKDSSILVTILTILLFIALAILFAHLARKVDPEKAIRFGKAKTVARAASVNGLPRDYTCIDIETTGLPDQDPRIIELGAVRIRNGKVSGTYSQLVNPGKPIPAKVAELTGIYDSLVADSPTIAQALPSFVEFCGTDTLVGHNIDRFDAPIIQAEAQRNNIQLPDFNTIDTLPLAETLCPELDRHRVVDLIRAFDIGDTEDHRATQDALQTSQIYEELRRRAS</sequence>
<gene>
    <name evidence="4" type="ORF">MCC10015_1937</name>
</gene>